<evidence type="ECO:0000256" key="13">
    <source>
        <dbReference type="ARBA" id="ARBA00025783"/>
    </source>
</evidence>
<evidence type="ECO:0000256" key="20">
    <source>
        <dbReference type="ARBA" id="ARBA00064494"/>
    </source>
</evidence>
<keyword evidence="5" id="KW-0963">Cytoplasm</keyword>
<feature type="compositionally biased region" description="Low complexity" evidence="23">
    <location>
        <begin position="325"/>
        <end position="338"/>
    </location>
</feature>
<keyword evidence="6" id="KW-0597">Phosphoprotein</keyword>
<protein>
    <recommendedName>
        <fullName evidence="4">Trimethylguanosine synthase</fullName>
    </recommendedName>
    <alternativeName>
        <fullName evidence="18">Cap-specific guanine-N(2) methyltransferase</fullName>
    </alternativeName>
    <alternativeName>
        <fullName evidence="21">Nuclear receptor coactivator 6-interacting protein</fullName>
    </alternativeName>
    <alternativeName>
        <fullName evidence="22">PRIP-interacting protein with methyltransferase motif</fullName>
    </alternativeName>
</protein>
<evidence type="ECO:0000313" key="25">
    <source>
        <dbReference type="Proteomes" id="UP000092462"/>
    </source>
</evidence>
<dbReference type="GO" id="GO:0015030">
    <property type="term" value="C:Cajal body"/>
    <property type="evidence" value="ECO:0007669"/>
    <property type="project" value="UniProtKB-SubCell"/>
</dbReference>
<comment type="similarity">
    <text evidence="13">Belongs to the methyltransferase superfamily. Trimethylguanosine synthase family.</text>
</comment>
<evidence type="ECO:0000256" key="16">
    <source>
        <dbReference type="ARBA" id="ARBA00048763"/>
    </source>
</evidence>
<evidence type="ECO:0000256" key="5">
    <source>
        <dbReference type="ARBA" id="ARBA00022490"/>
    </source>
</evidence>
<evidence type="ECO:0000256" key="17">
    <source>
        <dbReference type="ARBA" id="ARBA00049075"/>
    </source>
</evidence>
<sequence length="901" mass="100388">MGDWEPLAEIYLSHPLAKDKENYTFCLCSRVFIKNYHDIFASTLDKEEISEGDDVFDINAQVHFSQETPKSSTKNSQDDQDADANSCYHSASASHTDNYCSTDEHEHIFTTTANVGLHSSDSGADLSEYYFERIKSTPKATETIPIAKTSHEEVPEGVIHSDRNSLPDVFGTEELNDSWEKYWAGNGERLIWASWIEKYSDYINPDYKGMIPEGEEPGKFVFDRMDEEEEIGNLTGTEIVISTCSQPEAAEGGPPQMEEGWNPLSPTSIDDTWNTYRATTSEVDNLLSPRCESVTSSIPLTIGTTDSMTNVTRMTISSYDLCSSRVSSESSQSGTGNSPGEEDDSDAVSSETSSSQFYDTAIDRAEKSQEDDATMDVDSYWQILWQKHFQEQYARHYNLFMEERKQQQEKSRHWNLSCSLSGEKATFGKKRSDQEGEDLTAQTKINKRKRGRRQESEALPGLVANLKINRAAGGGEEAGTSTNNADSQNVEGVSTDDLAALGLPTAFGKSKGATKKQGSGDGKKPPNERSTNLKRSHESDPEESSADRIKAAFSLMGYAFEDTQSNPDTAGNINMNGEVVYRKKHIRLHNRALKMKMTTRPKHIYFDDEGNQVPSVQQHPPEAPVTLHSSSDDDSHTAILPRGVQQIPAAAAKVTESPDDPDGDQKMEQETQKEKKEKKKKRKSKIAAGLPTEIINDKSLLKYWYKRFSLFSLFDQGIRMDRESWFSVTPEKVASHIAERCRCDLLVDGFCGVGGNTIQFAMTCCKVIAIDIDPKKIEMAKHNAAVYGVQDRIEFIVGDFVALADTLKADVVFLSPPWGGPQYSKEETYDLEKSLIPLPASELFAKCQKITENIAMFLPRNSNTQQLSTLAGPGGAVEIEQNFLDRKFIALTAYYGELINE</sequence>
<evidence type="ECO:0000256" key="6">
    <source>
        <dbReference type="ARBA" id="ARBA00022553"/>
    </source>
</evidence>
<feature type="region of interest" description="Disordered" evidence="23">
    <location>
        <begin position="64"/>
        <end position="89"/>
    </location>
</feature>
<evidence type="ECO:0000256" key="22">
    <source>
        <dbReference type="ARBA" id="ARBA00081504"/>
    </source>
</evidence>
<comment type="catalytic activity">
    <reaction evidence="17">
        <text>a 5'-end (N(7)-methyl 5'-triphosphoguanosine)-ribonucleoside in snRNA + S-adenosyl-L-methionine = a 5'-end (N(2),N(7)-dimethyl 5'-triphosphoguanosine)-ribonucleoside in snRNA + S-adenosyl-L-homocysteine + H(+)</text>
        <dbReference type="Rhea" id="RHEA:78471"/>
        <dbReference type="Rhea" id="RHEA-COMP:19085"/>
        <dbReference type="Rhea" id="RHEA-COMP:19087"/>
        <dbReference type="ChEBI" id="CHEBI:15378"/>
        <dbReference type="ChEBI" id="CHEBI:57856"/>
        <dbReference type="ChEBI" id="CHEBI:59789"/>
        <dbReference type="ChEBI" id="CHEBI:156461"/>
        <dbReference type="ChEBI" id="CHEBI:172880"/>
    </reaction>
    <physiologicalReaction direction="left-to-right" evidence="17">
        <dbReference type="Rhea" id="RHEA:78472"/>
    </physiologicalReaction>
</comment>
<comment type="catalytic activity">
    <reaction evidence="14">
        <text>a 5'-end (N(2),N(7)-dimethyl 5'-triphosphoguanosine)-ribonucleoside in snoRNA + S-adenosyl-L-methionine = a 5'-end (N(2),N(2),N(7)-trimethyl 5'-triphosphoguanosine)-ribonucleoside in snoRNA + S-adenosyl-L-homocysteine + H(+)</text>
        <dbReference type="Rhea" id="RHEA:78507"/>
        <dbReference type="Rhea" id="RHEA-COMP:19088"/>
        <dbReference type="Rhea" id="RHEA-COMP:19090"/>
        <dbReference type="ChEBI" id="CHEBI:15378"/>
        <dbReference type="ChEBI" id="CHEBI:57856"/>
        <dbReference type="ChEBI" id="CHEBI:59789"/>
        <dbReference type="ChEBI" id="CHEBI:167623"/>
        <dbReference type="ChEBI" id="CHEBI:172880"/>
    </reaction>
    <physiologicalReaction direction="left-to-right" evidence="14">
        <dbReference type="Rhea" id="RHEA:78508"/>
    </physiologicalReaction>
</comment>
<evidence type="ECO:0000256" key="8">
    <source>
        <dbReference type="ARBA" id="ARBA00022679"/>
    </source>
</evidence>
<dbReference type="PANTHER" id="PTHR14741:SF32">
    <property type="entry name" value="TRIMETHYLGUANOSINE SYNTHASE"/>
    <property type="match status" value="1"/>
</dbReference>
<keyword evidence="8" id="KW-0808">Transferase</keyword>
<comment type="catalytic activity">
    <reaction evidence="15">
        <text>a 5'-end (N(7)-methyl 5'-triphosphoguanosine)-ribonucleoside in snoRNA + S-adenosyl-L-methionine = a 5'-end (N(2),N(7)-dimethyl 5'-triphosphoguanosine)-ribonucleoside in snoRNA + S-adenosyl-L-homocysteine + H(+)</text>
        <dbReference type="Rhea" id="RHEA:78475"/>
        <dbReference type="Rhea" id="RHEA-COMP:19086"/>
        <dbReference type="Rhea" id="RHEA-COMP:19088"/>
        <dbReference type="ChEBI" id="CHEBI:15378"/>
        <dbReference type="ChEBI" id="CHEBI:57856"/>
        <dbReference type="ChEBI" id="CHEBI:59789"/>
        <dbReference type="ChEBI" id="CHEBI:156461"/>
        <dbReference type="ChEBI" id="CHEBI:172880"/>
    </reaction>
    <physiologicalReaction direction="left-to-right" evidence="15">
        <dbReference type="Rhea" id="RHEA:78476"/>
    </physiologicalReaction>
</comment>
<evidence type="ECO:0000256" key="21">
    <source>
        <dbReference type="ARBA" id="ARBA00079339"/>
    </source>
</evidence>
<proteinExistence type="inferred from homology"/>
<feature type="region of interest" description="Disordered" evidence="23">
    <location>
        <begin position="650"/>
        <end position="685"/>
    </location>
</feature>
<evidence type="ECO:0000256" key="11">
    <source>
        <dbReference type="ARBA" id="ARBA00023163"/>
    </source>
</evidence>
<keyword evidence="25" id="KW-1185">Reference proteome</keyword>
<keyword evidence="9" id="KW-0949">S-adenosyl-L-methionine</keyword>
<comment type="subunit">
    <text evidence="20">May form homooligomers. Interacts with CREBBP/CBP, EED/WAIT1, EP300/P300, NCOA6/PRIP, PPARBP/PBP and SMN.</text>
</comment>
<feature type="compositionally biased region" description="Basic residues" evidence="23">
    <location>
        <begin position="676"/>
        <end position="685"/>
    </location>
</feature>
<dbReference type="GO" id="GO:0071164">
    <property type="term" value="F:RNA cap trimethylguanosine synthase activity"/>
    <property type="evidence" value="ECO:0007669"/>
    <property type="project" value="TreeGrafter"/>
</dbReference>
<keyword evidence="11" id="KW-0804">Transcription</keyword>
<evidence type="ECO:0000256" key="23">
    <source>
        <dbReference type="SAM" id="MobiDB-lite"/>
    </source>
</evidence>
<dbReference type="Pfam" id="PF09445">
    <property type="entry name" value="Methyltransf_15"/>
    <property type="match status" value="1"/>
</dbReference>
<evidence type="ECO:0000256" key="10">
    <source>
        <dbReference type="ARBA" id="ARBA00023015"/>
    </source>
</evidence>
<dbReference type="FunFam" id="3.40.50.150:FF:000066">
    <property type="entry name" value="Trimethylguanosine synthase 1"/>
    <property type="match status" value="1"/>
</dbReference>
<dbReference type="VEuPathDB" id="VectorBase:PPAI000426"/>
<comment type="catalytic activity">
    <reaction evidence="16">
        <text>a 5'-end (N(2),N(7)-dimethyl 5'-triphosphoguanosine)-ribonucleoside in snRNA + S-adenosyl-L-methionine = a 5'-end (N(2),N(2),N(7)-trimethyl 5'-triphosphoguanosine)-ribonucleoside in snRNA + S-adenosyl-L-homocysteine + H(+)</text>
        <dbReference type="Rhea" id="RHEA:78479"/>
        <dbReference type="Rhea" id="RHEA-COMP:19087"/>
        <dbReference type="Rhea" id="RHEA-COMP:19089"/>
        <dbReference type="ChEBI" id="CHEBI:15378"/>
        <dbReference type="ChEBI" id="CHEBI:57856"/>
        <dbReference type="ChEBI" id="CHEBI:59789"/>
        <dbReference type="ChEBI" id="CHEBI:167623"/>
        <dbReference type="ChEBI" id="CHEBI:172880"/>
    </reaction>
    <physiologicalReaction direction="left-to-right" evidence="16">
        <dbReference type="Rhea" id="RHEA:78480"/>
    </physiologicalReaction>
</comment>
<keyword evidence="10" id="KW-0805">Transcription regulation</keyword>
<evidence type="ECO:0000256" key="14">
    <source>
        <dbReference type="ARBA" id="ARBA00047418"/>
    </source>
</evidence>
<comment type="function">
    <text evidence="19">Catalyzes the 2 serial methylation steps for the conversion of the 7-monomethylguanosine (m(7)G) caps of snRNAs and snoRNAs to a 2,2,7-trimethylguanosine (m(2,2,7)G) cap structure. The enzyme is specific for guanine, and N7 methylation must precede N2 methylation. Hypermethylation of the m7G cap of U snRNAs leads to their concentration in nuclear foci, their colocalization with coilin and the formation of canonical Cajal bodies (CBs). Plays a role in transcriptional regulation.</text>
</comment>
<dbReference type="CDD" id="cd02440">
    <property type="entry name" value="AdoMet_MTases"/>
    <property type="match status" value="1"/>
</dbReference>
<dbReference type="EnsemblMetazoa" id="PPAI000426-RA">
    <property type="protein sequence ID" value="PPAI000426-PA"/>
    <property type="gene ID" value="PPAI000426"/>
</dbReference>
<evidence type="ECO:0000313" key="24">
    <source>
        <dbReference type="EnsemblMetazoa" id="PPAI000426-PA"/>
    </source>
</evidence>
<dbReference type="GO" id="GO:0005730">
    <property type="term" value="C:nucleolus"/>
    <property type="evidence" value="ECO:0007669"/>
    <property type="project" value="UniProtKB-SubCell"/>
</dbReference>
<evidence type="ECO:0000256" key="1">
    <source>
        <dbReference type="ARBA" id="ARBA00004408"/>
    </source>
</evidence>
<evidence type="ECO:0000256" key="12">
    <source>
        <dbReference type="ARBA" id="ARBA00023242"/>
    </source>
</evidence>
<dbReference type="EMBL" id="AJVK01002214">
    <property type="status" value="NOT_ANNOTATED_CDS"/>
    <property type="molecule type" value="Genomic_DNA"/>
</dbReference>
<keyword evidence="7" id="KW-0489">Methyltransferase</keyword>
<feature type="region of interest" description="Disordered" evidence="23">
    <location>
        <begin position="506"/>
        <end position="546"/>
    </location>
</feature>
<feature type="compositionally biased region" description="Basic and acidic residues" evidence="23">
    <location>
        <begin position="535"/>
        <end position="546"/>
    </location>
</feature>
<evidence type="ECO:0000256" key="9">
    <source>
        <dbReference type="ARBA" id="ARBA00022691"/>
    </source>
</evidence>
<dbReference type="InterPro" id="IPR029063">
    <property type="entry name" value="SAM-dependent_MTases_sf"/>
</dbReference>
<evidence type="ECO:0000256" key="7">
    <source>
        <dbReference type="ARBA" id="ARBA00022603"/>
    </source>
</evidence>
<organism evidence="24 25">
    <name type="scientific">Phlebotomus papatasi</name>
    <name type="common">Sandfly</name>
    <dbReference type="NCBI Taxonomy" id="29031"/>
    <lineage>
        <taxon>Eukaryota</taxon>
        <taxon>Metazoa</taxon>
        <taxon>Ecdysozoa</taxon>
        <taxon>Arthropoda</taxon>
        <taxon>Hexapoda</taxon>
        <taxon>Insecta</taxon>
        <taxon>Pterygota</taxon>
        <taxon>Neoptera</taxon>
        <taxon>Endopterygota</taxon>
        <taxon>Diptera</taxon>
        <taxon>Nematocera</taxon>
        <taxon>Psychodoidea</taxon>
        <taxon>Psychodidae</taxon>
        <taxon>Phlebotomus</taxon>
        <taxon>Phlebotomus</taxon>
    </lineage>
</organism>
<comment type="subcellular location">
    <subcellularLocation>
        <location evidence="2">Cytoplasm</location>
    </subcellularLocation>
    <subcellularLocation>
        <location evidence="1">Nucleus</location>
        <location evidence="1">Cajal body</location>
    </subcellularLocation>
    <subcellularLocation>
        <location evidence="3">Nucleus</location>
        <location evidence="3">Nucleolus</location>
    </subcellularLocation>
</comment>
<feature type="region of interest" description="Disordered" evidence="23">
    <location>
        <begin position="325"/>
        <end position="358"/>
    </location>
</feature>
<feature type="compositionally biased region" description="Polar residues" evidence="23">
    <location>
        <begin position="64"/>
        <end position="75"/>
    </location>
</feature>
<dbReference type="PANTHER" id="PTHR14741">
    <property type="entry name" value="S-ADENOSYLMETHIONINE-DEPENDENT METHYLTRANSFERASE RELATED"/>
    <property type="match status" value="1"/>
</dbReference>
<dbReference type="EMBL" id="AJVK01002213">
    <property type="status" value="NOT_ANNOTATED_CDS"/>
    <property type="molecule type" value="Genomic_DNA"/>
</dbReference>
<dbReference type="Gene3D" id="3.40.50.150">
    <property type="entry name" value="Vaccinia Virus protein VP39"/>
    <property type="match status" value="1"/>
</dbReference>
<dbReference type="VEuPathDB" id="VectorBase:PPAPM1_004910"/>
<feature type="compositionally biased region" description="Basic and acidic residues" evidence="23">
    <location>
        <begin position="663"/>
        <end position="675"/>
    </location>
</feature>
<accession>A0A1B0CZA4</accession>
<evidence type="ECO:0000256" key="4">
    <source>
        <dbReference type="ARBA" id="ARBA00018517"/>
    </source>
</evidence>
<feature type="region of interest" description="Disordered" evidence="23">
    <location>
        <begin position="608"/>
        <end position="637"/>
    </location>
</feature>
<evidence type="ECO:0000256" key="2">
    <source>
        <dbReference type="ARBA" id="ARBA00004496"/>
    </source>
</evidence>
<reference evidence="24" key="1">
    <citation type="submission" date="2022-08" db="UniProtKB">
        <authorList>
            <consortium name="EnsemblMetazoa"/>
        </authorList>
    </citation>
    <scope>IDENTIFICATION</scope>
    <source>
        <strain evidence="24">Israel</strain>
    </source>
</reference>
<dbReference type="AlphaFoldDB" id="A0A1B0CZA4"/>
<evidence type="ECO:0000256" key="15">
    <source>
        <dbReference type="ARBA" id="ARBA00048740"/>
    </source>
</evidence>
<dbReference type="SUPFAM" id="SSF53335">
    <property type="entry name" value="S-adenosyl-L-methionine-dependent methyltransferases"/>
    <property type="match status" value="1"/>
</dbReference>
<keyword evidence="12" id="KW-0539">Nucleus</keyword>
<name>A0A1B0CZA4_PHLPP</name>
<dbReference type="GO" id="GO:0005737">
    <property type="term" value="C:cytoplasm"/>
    <property type="evidence" value="ECO:0007669"/>
    <property type="project" value="UniProtKB-SubCell"/>
</dbReference>
<evidence type="ECO:0000256" key="3">
    <source>
        <dbReference type="ARBA" id="ARBA00004604"/>
    </source>
</evidence>
<evidence type="ECO:0000256" key="18">
    <source>
        <dbReference type="ARBA" id="ARBA00049790"/>
    </source>
</evidence>
<dbReference type="InterPro" id="IPR019012">
    <property type="entry name" value="RNA_cap_Gua-N2-MeTrfase"/>
</dbReference>
<evidence type="ECO:0000256" key="19">
    <source>
        <dbReference type="ARBA" id="ARBA00057179"/>
    </source>
</evidence>
<dbReference type="Proteomes" id="UP000092462">
    <property type="component" value="Unassembled WGS sequence"/>
</dbReference>